<dbReference type="InterPro" id="IPR006439">
    <property type="entry name" value="HAD-SF_hydro_IA"/>
</dbReference>
<evidence type="ECO:0000313" key="2">
    <source>
        <dbReference type="Proteomes" id="UP000033695"/>
    </source>
</evidence>
<dbReference type="EMBL" id="JXBZ01000007">
    <property type="protein sequence ID" value="KJY48892.1"/>
    <property type="molecule type" value="Genomic_DNA"/>
</dbReference>
<dbReference type="InterPro" id="IPR041492">
    <property type="entry name" value="HAD_2"/>
</dbReference>
<dbReference type="GO" id="GO:0006281">
    <property type="term" value="P:DNA repair"/>
    <property type="evidence" value="ECO:0007669"/>
    <property type="project" value="TreeGrafter"/>
</dbReference>
<sequence>MVLQTAIWDFDGTLADTYTGILKSLQQTFYDFDYPQPDMQQVYRFIKLHSVKSYLQKLELSPDFDEVYQHFQNIDHQNQTHIQLVAGAAQTLQAIVAQGGHNFLWTHRDDLAIKLLAKQQVQSYFTQIITSTSAFARKPDPAALNYLVQKYNLNRAATAMIGDRSLDVQAGQNAQLTTIYFDVDQLHDAPNADYVVQDLTQITPLFTH</sequence>
<dbReference type="STRING" id="1218508.JG29_07120"/>
<dbReference type="SUPFAM" id="SSF56784">
    <property type="entry name" value="HAD-like"/>
    <property type="match status" value="1"/>
</dbReference>
<reference evidence="1 2" key="1">
    <citation type="submission" date="2014-12" db="EMBL/GenBank/DDBJ databases">
        <title>Comparative genomics of the lactic acid bacteria isolated from the honey bee gut.</title>
        <authorList>
            <person name="Ellegaard K.M."/>
            <person name="Tamarit D."/>
            <person name="Javelind E."/>
            <person name="Olofsson T."/>
            <person name="Andersson S.G."/>
            <person name="Vasquez A."/>
        </authorList>
    </citation>
    <scope>NUCLEOTIDE SEQUENCE [LARGE SCALE GENOMIC DNA]</scope>
    <source>
        <strain evidence="1 2">Hon2</strain>
    </source>
</reference>
<keyword evidence="1" id="KW-0378">Hydrolase</keyword>
<dbReference type="GO" id="GO:0008967">
    <property type="term" value="F:phosphoglycolate phosphatase activity"/>
    <property type="evidence" value="ECO:0007669"/>
    <property type="project" value="TreeGrafter"/>
</dbReference>
<comment type="caution">
    <text evidence="1">The sequence shown here is derived from an EMBL/GenBank/DDBJ whole genome shotgun (WGS) entry which is preliminary data.</text>
</comment>
<dbReference type="Gene3D" id="3.40.50.1000">
    <property type="entry name" value="HAD superfamily/HAD-like"/>
    <property type="match status" value="1"/>
</dbReference>
<dbReference type="Pfam" id="PF13419">
    <property type="entry name" value="HAD_2"/>
    <property type="match status" value="1"/>
</dbReference>
<dbReference type="InterPro" id="IPR050155">
    <property type="entry name" value="HAD-like_hydrolase_sf"/>
</dbReference>
<dbReference type="NCBIfam" id="TIGR01549">
    <property type="entry name" value="HAD-SF-IA-v1"/>
    <property type="match status" value="1"/>
</dbReference>
<evidence type="ECO:0000313" key="1">
    <source>
        <dbReference type="EMBL" id="KJY48892.1"/>
    </source>
</evidence>
<dbReference type="PANTHER" id="PTHR43434">
    <property type="entry name" value="PHOSPHOGLYCOLATE PHOSPHATASE"/>
    <property type="match status" value="1"/>
</dbReference>
<proteinExistence type="predicted"/>
<dbReference type="SFLD" id="SFLDS00003">
    <property type="entry name" value="Haloacid_Dehalogenase"/>
    <property type="match status" value="1"/>
</dbReference>
<organism evidence="1 2">
    <name type="scientific">Bombilactobacillus mellis</name>
    <dbReference type="NCBI Taxonomy" id="1218508"/>
    <lineage>
        <taxon>Bacteria</taxon>
        <taxon>Bacillati</taxon>
        <taxon>Bacillota</taxon>
        <taxon>Bacilli</taxon>
        <taxon>Lactobacillales</taxon>
        <taxon>Lactobacillaceae</taxon>
        <taxon>Bombilactobacillus</taxon>
    </lineage>
</organism>
<dbReference type="InterPro" id="IPR023214">
    <property type="entry name" value="HAD_sf"/>
</dbReference>
<dbReference type="PANTHER" id="PTHR43434:SF25">
    <property type="entry name" value="PHOSPHOGLYCOLATE PHOSPHATASE"/>
    <property type="match status" value="1"/>
</dbReference>
<keyword evidence="2" id="KW-1185">Reference proteome</keyword>
<dbReference type="SFLD" id="SFLDG01129">
    <property type="entry name" value="C1.5:_HAD__Beta-PGM__Phosphata"/>
    <property type="match status" value="1"/>
</dbReference>
<accession>A0A0F4KQE3</accession>
<dbReference type="Proteomes" id="UP000033695">
    <property type="component" value="Unassembled WGS sequence"/>
</dbReference>
<name>A0A0F4KQE3_9LACO</name>
<dbReference type="GO" id="GO:0005829">
    <property type="term" value="C:cytosol"/>
    <property type="evidence" value="ECO:0007669"/>
    <property type="project" value="TreeGrafter"/>
</dbReference>
<dbReference type="OrthoDB" id="9807630at2"/>
<dbReference type="AlphaFoldDB" id="A0A0F4KQE3"/>
<dbReference type="InterPro" id="IPR023198">
    <property type="entry name" value="PGP-like_dom2"/>
</dbReference>
<dbReference type="Gene3D" id="1.10.150.240">
    <property type="entry name" value="Putative phosphatase, domain 2"/>
    <property type="match status" value="1"/>
</dbReference>
<dbReference type="InterPro" id="IPR036412">
    <property type="entry name" value="HAD-like_sf"/>
</dbReference>
<protein>
    <submittedName>
        <fullName evidence="1">HAD-superhydrolase, subIA, variant 3 family protein</fullName>
    </submittedName>
</protein>
<dbReference type="HOGENOM" id="CLU_045011_19_5_9"/>
<gene>
    <name evidence="1" type="ORF">JG29_07120</name>
</gene>
<dbReference type="PATRIC" id="fig|1218508.4.peg.730"/>
<dbReference type="RefSeq" id="WP_045922562.1">
    <property type="nucleotide sequence ID" value="NZ_JBHTHW010000003.1"/>
</dbReference>